<comment type="subcellular location">
    <subcellularLocation>
        <location evidence="1">Chromosome</location>
        <location evidence="1">Centromere</location>
    </subcellularLocation>
    <subcellularLocation>
        <location evidence="3">Nucleus</location>
    </subcellularLocation>
</comment>
<keyword evidence="2 3" id="KW-0539">Nucleus</keyword>
<dbReference type="Proteomes" id="UP000827721">
    <property type="component" value="Unassembled WGS sequence"/>
</dbReference>
<keyword evidence="6" id="KW-1185">Reference proteome</keyword>
<evidence type="ECO:0000256" key="1">
    <source>
        <dbReference type="ARBA" id="ARBA00004584"/>
    </source>
</evidence>
<dbReference type="Pfam" id="PF02182">
    <property type="entry name" value="SAD_SRA"/>
    <property type="match status" value="1"/>
</dbReference>
<dbReference type="InterPro" id="IPR051357">
    <property type="entry name" value="H3K9_HMTase_SUVAR3-9"/>
</dbReference>
<dbReference type="EMBL" id="JAFEMO010000010">
    <property type="protein sequence ID" value="KAH7560749.1"/>
    <property type="molecule type" value="Genomic_DNA"/>
</dbReference>
<evidence type="ECO:0000313" key="5">
    <source>
        <dbReference type="EMBL" id="KAH7560749.1"/>
    </source>
</evidence>
<dbReference type="PROSITE" id="PS51015">
    <property type="entry name" value="YDG"/>
    <property type="match status" value="1"/>
</dbReference>
<protein>
    <recommendedName>
        <fullName evidence="4">YDG domain-containing protein</fullName>
    </recommendedName>
</protein>
<comment type="caution">
    <text evidence="5">The sequence shown here is derived from an EMBL/GenBank/DDBJ whole genome shotgun (WGS) entry which is preliminary data.</text>
</comment>
<evidence type="ECO:0000313" key="6">
    <source>
        <dbReference type="Proteomes" id="UP000827721"/>
    </source>
</evidence>
<sequence length="426" mass="48043">MISLNIQVDGSSREPKRPKVYAIRTFPEGCGVHAPRMNLKENEKENLAVMAINNHQVDGFSRKPKRPKVSAIRTFPQGCGGQGSKMNVKENGKENSAVMAINNHRVDEVSRKPENQKVYAISTFPEVCGAQASRINLKGNEKEKSAIIAINNHHVEEKKWDRINTSSSPCSSIIENRVVKKSPPSSILKDLLPLQVNDLSRQRVKYALSLFQEMLLEDFEVVVYNGSRSRVDMMIAKFLKMKQKWINTSQRLGDIPGVLVGDVFEWMAELNVIGLHHQFQNGIDYMKRNGITLATSIVASGRYANVVESSDVLIYSGHGGNPSMRANHQPRDQKLERGNLALKNSMEAKTPVRVIRGFKLSKSSNLTSTSCKNTIYLYDGLYYVHDSWLEKGKFGKLVFMFLLKRILGQPKLQWPKTIEEIIMLKG</sequence>
<gene>
    <name evidence="5" type="ORF">JRO89_XS10G0091700</name>
</gene>
<proteinExistence type="predicted"/>
<dbReference type="InterPro" id="IPR015947">
    <property type="entry name" value="PUA-like_sf"/>
</dbReference>
<dbReference type="InterPro" id="IPR036987">
    <property type="entry name" value="SRA-YDG_sf"/>
</dbReference>
<evidence type="ECO:0000259" key="4">
    <source>
        <dbReference type="PROSITE" id="PS51015"/>
    </source>
</evidence>
<dbReference type="InterPro" id="IPR003105">
    <property type="entry name" value="SRA_YDG"/>
</dbReference>
<evidence type="ECO:0000256" key="3">
    <source>
        <dbReference type="PROSITE-ProRule" id="PRU00358"/>
    </source>
</evidence>
<feature type="domain" description="YDG" evidence="4">
    <location>
        <begin position="253"/>
        <end position="405"/>
    </location>
</feature>
<dbReference type="PANTHER" id="PTHR45660">
    <property type="entry name" value="HISTONE-LYSINE N-METHYLTRANSFERASE SETMAR"/>
    <property type="match status" value="1"/>
</dbReference>
<dbReference type="Gene3D" id="2.30.280.10">
    <property type="entry name" value="SRA-YDG"/>
    <property type="match status" value="1"/>
</dbReference>
<evidence type="ECO:0000256" key="2">
    <source>
        <dbReference type="ARBA" id="ARBA00023242"/>
    </source>
</evidence>
<dbReference type="SMART" id="SM00466">
    <property type="entry name" value="SRA"/>
    <property type="match status" value="1"/>
</dbReference>
<organism evidence="5 6">
    <name type="scientific">Xanthoceras sorbifolium</name>
    <dbReference type="NCBI Taxonomy" id="99658"/>
    <lineage>
        <taxon>Eukaryota</taxon>
        <taxon>Viridiplantae</taxon>
        <taxon>Streptophyta</taxon>
        <taxon>Embryophyta</taxon>
        <taxon>Tracheophyta</taxon>
        <taxon>Spermatophyta</taxon>
        <taxon>Magnoliopsida</taxon>
        <taxon>eudicotyledons</taxon>
        <taxon>Gunneridae</taxon>
        <taxon>Pentapetalae</taxon>
        <taxon>rosids</taxon>
        <taxon>malvids</taxon>
        <taxon>Sapindales</taxon>
        <taxon>Sapindaceae</taxon>
        <taxon>Xanthoceroideae</taxon>
        <taxon>Xanthoceras</taxon>
    </lineage>
</organism>
<dbReference type="PANTHER" id="PTHR45660:SF46">
    <property type="entry name" value="HISTONE-LYSINE N-METHYLTRANSFERASE, H3 LYSINE-9 SPECIFIC SUVH6"/>
    <property type="match status" value="1"/>
</dbReference>
<accession>A0ABQ8HI43</accession>
<reference evidence="5 6" key="1">
    <citation type="submission" date="2021-02" db="EMBL/GenBank/DDBJ databases">
        <title>Plant Genome Project.</title>
        <authorList>
            <person name="Zhang R.-G."/>
        </authorList>
    </citation>
    <scope>NUCLEOTIDE SEQUENCE [LARGE SCALE GENOMIC DNA]</scope>
    <source>
        <tissue evidence="5">Leaves</tissue>
    </source>
</reference>
<name>A0ABQ8HI43_9ROSI</name>
<dbReference type="SUPFAM" id="SSF88697">
    <property type="entry name" value="PUA domain-like"/>
    <property type="match status" value="1"/>
</dbReference>